<evidence type="ECO:0000256" key="3">
    <source>
        <dbReference type="ARBA" id="ARBA00022449"/>
    </source>
</evidence>
<keyword evidence="8 9" id="KW-0472">Membrane</keyword>
<evidence type="ECO:0000256" key="9">
    <source>
        <dbReference type="SAM" id="Phobius"/>
    </source>
</evidence>
<evidence type="ECO:0000256" key="2">
    <source>
        <dbReference type="ARBA" id="ARBA00022448"/>
    </source>
</evidence>
<reference evidence="11 12" key="1">
    <citation type="submission" date="2014-07" db="EMBL/GenBank/DDBJ databases">
        <title>Methanogenic archaea and the global carbon cycle.</title>
        <authorList>
            <person name="Henriksen J.R."/>
            <person name="Luke J."/>
            <person name="Reinhart S."/>
            <person name="Benedict M.N."/>
            <person name="Youngblut N.D."/>
            <person name="Metcalf M.E."/>
            <person name="Whitaker R.J."/>
            <person name="Metcalf W.W."/>
        </authorList>
    </citation>
    <scope>NUCLEOTIDE SEQUENCE [LARGE SCALE GENOMIC DNA]</scope>
    <source>
        <strain evidence="11 12">HB-1</strain>
    </source>
</reference>
<accession>A0A0E3SA94</accession>
<evidence type="ECO:0000256" key="4">
    <source>
        <dbReference type="ARBA" id="ARBA00022475"/>
    </source>
</evidence>
<evidence type="ECO:0000256" key="1">
    <source>
        <dbReference type="ARBA" id="ARBA00004651"/>
    </source>
</evidence>
<evidence type="ECO:0000256" key="5">
    <source>
        <dbReference type="ARBA" id="ARBA00022692"/>
    </source>
</evidence>
<dbReference type="Pfam" id="PF00999">
    <property type="entry name" value="Na_H_Exchanger"/>
    <property type="match status" value="1"/>
</dbReference>
<proteinExistence type="predicted"/>
<dbReference type="AlphaFoldDB" id="A0A0E3SA94"/>
<dbReference type="PATRIC" id="fig|1434110.4.peg.1487"/>
<keyword evidence="2" id="KW-0813">Transport</keyword>
<keyword evidence="12" id="KW-1185">Reference proteome</keyword>
<evidence type="ECO:0000256" key="8">
    <source>
        <dbReference type="ARBA" id="ARBA00023136"/>
    </source>
</evidence>
<evidence type="ECO:0000256" key="6">
    <source>
        <dbReference type="ARBA" id="ARBA00022989"/>
    </source>
</evidence>
<dbReference type="PANTHER" id="PTHR32507:SF0">
    <property type="entry name" value="NA(+)_H(+) ANTIPORTER 2-RELATED"/>
    <property type="match status" value="1"/>
</dbReference>
<dbReference type="Proteomes" id="UP000033101">
    <property type="component" value="Chromosome"/>
</dbReference>
<dbReference type="GO" id="GO:0015297">
    <property type="term" value="F:antiporter activity"/>
    <property type="evidence" value="ECO:0007669"/>
    <property type="project" value="UniProtKB-KW"/>
</dbReference>
<feature type="transmembrane region" description="Helical" evidence="9">
    <location>
        <begin position="54"/>
        <end position="73"/>
    </location>
</feature>
<evidence type="ECO:0000256" key="7">
    <source>
        <dbReference type="ARBA" id="ARBA00023065"/>
    </source>
</evidence>
<evidence type="ECO:0000259" key="10">
    <source>
        <dbReference type="Pfam" id="PF00999"/>
    </source>
</evidence>
<feature type="transmembrane region" description="Helical" evidence="9">
    <location>
        <begin position="31"/>
        <end position="48"/>
    </location>
</feature>
<dbReference type="GO" id="GO:1902600">
    <property type="term" value="P:proton transmembrane transport"/>
    <property type="evidence" value="ECO:0007669"/>
    <property type="project" value="InterPro"/>
</dbReference>
<feature type="domain" description="Cation/H+ exchanger transmembrane" evidence="10">
    <location>
        <begin position="17"/>
        <end position="171"/>
    </location>
</feature>
<dbReference type="InterPro" id="IPR006153">
    <property type="entry name" value="Cation/H_exchanger_TM"/>
</dbReference>
<dbReference type="RefSeq" id="WP_275425552.1">
    <property type="nucleotide sequence ID" value="NZ_CP009516.1"/>
</dbReference>
<feature type="transmembrane region" description="Helical" evidence="9">
    <location>
        <begin position="94"/>
        <end position="114"/>
    </location>
</feature>
<name>A0A0E3SA94_9EURY</name>
<evidence type="ECO:0000313" key="11">
    <source>
        <dbReference type="EMBL" id="AKB77681.1"/>
    </source>
</evidence>
<evidence type="ECO:0000313" key="12">
    <source>
        <dbReference type="Proteomes" id="UP000033101"/>
    </source>
</evidence>
<feature type="transmembrane region" description="Helical" evidence="9">
    <location>
        <begin position="120"/>
        <end position="140"/>
    </location>
</feature>
<comment type="subcellular location">
    <subcellularLocation>
        <location evidence="1">Cell membrane</location>
        <topology evidence="1">Multi-pass membrane protein</topology>
    </subcellularLocation>
</comment>
<dbReference type="Gene3D" id="1.20.1530.20">
    <property type="match status" value="1"/>
</dbReference>
<organism evidence="11 12">
    <name type="scientific">Methanosarcina horonobensis HB-1 = JCM 15518</name>
    <dbReference type="NCBI Taxonomy" id="1434110"/>
    <lineage>
        <taxon>Archaea</taxon>
        <taxon>Methanobacteriati</taxon>
        <taxon>Methanobacteriota</taxon>
        <taxon>Stenosarchaea group</taxon>
        <taxon>Methanomicrobia</taxon>
        <taxon>Methanosarcinales</taxon>
        <taxon>Methanosarcinaceae</taxon>
        <taxon>Methanosarcina</taxon>
    </lineage>
</organism>
<dbReference type="EMBL" id="CP009516">
    <property type="protein sequence ID" value="AKB77681.1"/>
    <property type="molecule type" value="Genomic_DNA"/>
</dbReference>
<feature type="transmembrane region" description="Helical" evidence="9">
    <location>
        <begin position="6"/>
        <end position="24"/>
    </location>
</feature>
<dbReference type="PANTHER" id="PTHR32507">
    <property type="entry name" value="NA(+)/H(+) ANTIPORTER 1"/>
    <property type="match status" value="1"/>
</dbReference>
<dbReference type="InterPro" id="IPR038770">
    <property type="entry name" value="Na+/solute_symporter_sf"/>
</dbReference>
<dbReference type="KEGG" id="mhor:MSHOH_1198"/>
<gene>
    <name evidence="11" type="ORF">MSHOH_1198</name>
</gene>
<protein>
    <submittedName>
        <fullName evidence="11">Trk system potassium uptake protein TrkA</fullName>
    </submittedName>
</protein>
<keyword evidence="7" id="KW-0406">Ion transport</keyword>
<keyword evidence="4" id="KW-1003">Cell membrane</keyword>
<dbReference type="GO" id="GO:0005886">
    <property type="term" value="C:plasma membrane"/>
    <property type="evidence" value="ECO:0007669"/>
    <property type="project" value="UniProtKB-SubCell"/>
</dbReference>
<dbReference type="STRING" id="1434110.MSHOH_1198"/>
<keyword evidence="3" id="KW-0050">Antiport</keyword>
<dbReference type="GeneID" id="79063563"/>
<keyword evidence="6 9" id="KW-1133">Transmembrane helix</keyword>
<keyword evidence="5 9" id="KW-0812">Transmembrane</keyword>
<dbReference type="HOGENOM" id="CLU_1405985_0_0_2"/>
<sequence length="193" mass="20825">MLDPILLLGLVVAVLIMSLVARALSCYFRIPFIIFLLIEGILVGPEVLNLLDPALYIDGLSAIVAISISVIVFDGGLHIDLKHIRMVQESVLKLTTIGVFVTFLGTTVLTSLLIGLPLELAALFGALVTATGPTVITPIVRDIRISHRLGKILELEGVLNDAASVILQPWFSNGLRQNFPGLMLLSLSFTDWG</sequence>